<dbReference type="Proteomes" id="UP001152484">
    <property type="component" value="Unassembled WGS sequence"/>
</dbReference>
<comment type="caution">
    <text evidence="2">The sequence shown here is derived from an EMBL/GenBank/DDBJ whole genome shotgun (WGS) entry which is preliminary data.</text>
</comment>
<reference evidence="2" key="1">
    <citation type="submission" date="2022-07" db="EMBL/GenBank/DDBJ databases">
        <authorList>
            <person name="Macas J."/>
            <person name="Novak P."/>
            <person name="Neumann P."/>
        </authorList>
    </citation>
    <scope>NUCLEOTIDE SEQUENCE</scope>
</reference>
<protein>
    <submittedName>
        <fullName evidence="2">Uncharacterized protein</fullName>
    </submittedName>
</protein>
<dbReference type="EMBL" id="CAMAPE010000001">
    <property type="protein sequence ID" value="CAH9050099.1"/>
    <property type="molecule type" value="Genomic_DNA"/>
</dbReference>
<keyword evidence="3" id="KW-1185">Reference proteome</keyword>
<sequence length="87" mass="9948">MEDTVLKPTVTAKEKLILPQPNVAEETESESSGYGSYETDNGSGEEDQTDYADFDEVYMDVCFQSWELVHVRFLGCAVLRCAFWRLR</sequence>
<gene>
    <name evidence="2" type="ORF">CEURO_LOCUS9</name>
</gene>
<feature type="region of interest" description="Disordered" evidence="1">
    <location>
        <begin position="17"/>
        <end position="49"/>
    </location>
</feature>
<feature type="compositionally biased region" description="Low complexity" evidence="1">
    <location>
        <begin position="30"/>
        <end position="39"/>
    </location>
</feature>
<name>A0A9P0VMV5_CUSEU</name>
<accession>A0A9P0VMV5</accession>
<evidence type="ECO:0000313" key="3">
    <source>
        <dbReference type="Proteomes" id="UP001152484"/>
    </source>
</evidence>
<evidence type="ECO:0000256" key="1">
    <source>
        <dbReference type="SAM" id="MobiDB-lite"/>
    </source>
</evidence>
<dbReference type="AlphaFoldDB" id="A0A9P0VMV5"/>
<evidence type="ECO:0000313" key="2">
    <source>
        <dbReference type="EMBL" id="CAH9050099.1"/>
    </source>
</evidence>
<organism evidence="2 3">
    <name type="scientific">Cuscuta europaea</name>
    <name type="common">European dodder</name>
    <dbReference type="NCBI Taxonomy" id="41803"/>
    <lineage>
        <taxon>Eukaryota</taxon>
        <taxon>Viridiplantae</taxon>
        <taxon>Streptophyta</taxon>
        <taxon>Embryophyta</taxon>
        <taxon>Tracheophyta</taxon>
        <taxon>Spermatophyta</taxon>
        <taxon>Magnoliopsida</taxon>
        <taxon>eudicotyledons</taxon>
        <taxon>Gunneridae</taxon>
        <taxon>Pentapetalae</taxon>
        <taxon>asterids</taxon>
        <taxon>lamiids</taxon>
        <taxon>Solanales</taxon>
        <taxon>Convolvulaceae</taxon>
        <taxon>Cuscuteae</taxon>
        <taxon>Cuscuta</taxon>
        <taxon>Cuscuta subgen. Cuscuta</taxon>
    </lineage>
</organism>
<proteinExistence type="predicted"/>